<feature type="compositionally biased region" description="Basic and acidic residues" evidence="2">
    <location>
        <begin position="609"/>
        <end position="619"/>
    </location>
</feature>
<organism evidence="3 4">
    <name type="scientific">Phytophthora cactorum</name>
    <dbReference type="NCBI Taxonomy" id="29920"/>
    <lineage>
        <taxon>Eukaryota</taxon>
        <taxon>Sar</taxon>
        <taxon>Stramenopiles</taxon>
        <taxon>Oomycota</taxon>
        <taxon>Peronosporomycetes</taxon>
        <taxon>Peronosporales</taxon>
        <taxon>Peronosporaceae</taxon>
        <taxon>Phytophthora</taxon>
    </lineage>
</organism>
<feature type="region of interest" description="Disordered" evidence="2">
    <location>
        <begin position="491"/>
        <end position="673"/>
    </location>
</feature>
<dbReference type="OrthoDB" id="125470at2759"/>
<sequence>MSSAPAPSARSEAPPALPAATEVPAEPPAAPLMPADASAPVAEASLQAMLAESSEASVDQMMTSMIPYLSPIVRHQVQLDVSPPLHTDVAAQRRLNSAVEFDDVLAALQPLPDSLPDLPRRIGELEAQLRSAEAGAAAAKRSVVPQMLARESAKQLLKISSSTVESLEAENRPLRSTNIRVDALLQKMNESTGLHTRNLELPQAEVAERDTVIHAMERRLAKEREAFKAAVAANTQQTRQLHAILIKAKKGKFVDADTAHSLEDLQKRNTHRLHSNRVLRSHVSLVGMDPEILILAVQGMTASELNLADLELDQDTFVALQRIQAEAAGLSDPHAVPAALEKAAHQVAHGAPQANPTGSAMSAAGLGNDATAEPSSPKSGRRGLHKPKAWKQKKRQKTRPLSQSSVRSRSSQSSRRTNSRSQLRSRSPSPTRSSTGRPRSRSQTVSSKGTTPVSSPPSSVQASPSASQVLKGDRPPELFDFTYDIEMSCGKTVPEAPAPVTEASSVTKKILDSSPPGSPPPKATPSAGPGDEGEGTTFLDLVVWFGSDDDDEDQPRSAQASSLSAAHRPSCVTYPYRSSSDEDDSSADEGPRDPSIAKRPSLPSSPPSTHKEVDDDGGRSRKGSGGDSRREEPSFDFSSGDTAGEEAVSAPTEGSSPAGGAGDASSPARSNISGGEGFPVLTGRPAWVFAPFDHPYNTTYVPCHHDAPGFSSRTADLITIGRAIIAEPSLTSAQLVPDWQRRFFSATGSPRHPAAAASAAGGNDGSSASEAPSVAHASPPDEEEKDSGGPSSLGLLADAVDRMTSSFVADLITFACAAPNFRRHPRAFHFQ</sequence>
<dbReference type="Proteomes" id="UP000251314">
    <property type="component" value="Unassembled WGS sequence"/>
</dbReference>
<keyword evidence="4" id="KW-1185">Reference proteome</keyword>
<feature type="region of interest" description="Disordered" evidence="2">
    <location>
        <begin position="746"/>
        <end position="793"/>
    </location>
</feature>
<evidence type="ECO:0000256" key="1">
    <source>
        <dbReference type="SAM" id="Coils"/>
    </source>
</evidence>
<protein>
    <submittedName>
        <fullName evidence="3">Uncharacterized protein</fullName>
    </submittedName>
</protein>
<dbReference type="EMBL" id="MJFZ01001112">
    <property type="protein sequence ID" value="RAW23192.1"/>
    <property type="molecule type" value="Genomic_DNA"/>
</dbReference>
<feature type="compositionally biased region" description="Low complexity" evidence="2">
    <location>
        <begin position="754"/>
        <end position="771"/>
    </location>
</feature>
<feature type="region of interest" description="Disordered" evidence="2">
    <location>
        <begin position="1"/>
        <end position="35"/>
    </location>
</feature>
<name>A0A329RIN3_9STRA</name>
<accession>A0A329RIN3</accession>
<feature type="coiled-coil region" evidence="1">
    <location>
        <begin position="122"/>
        <end position="170"/>
    </location>
</feature>
<feature type="compositionally biased region" description="Basic residues" evidence="2">
    <location>
        <begin position="379"/>
        <end position="398"/>
    </location>
</feature>
<evidence type="ECO:0000313" key="4">
    <source>
        <dbReference type="Proteomes" id="UP000251314"/>
    </source>
</evidence>
<feature type="compositionally biased region" description="Low complexity" evidence="2">
    <location>
        <begin position="402"/>
        <end position="469"/>
    </location>
</feature>
<evidence type="ECO:0000313" key="3">
    <source>
        <dbReference type="EMBL" id="RAW23192.1"/>
    </source>
</evidence>
<dbReference type="VEuPathDB" id="FungiDB:PC110_g20372"/>
<feature type="region of interest" description="Disordered" evidence="2">
    <location>
        <begin position="342"/>
        <end position="477"/>
    </location>
</feature>
<gene>
    <name evidence="3" type="ORF">PC110_g20372</name>
</gene>
<feature type="compositionally biased region" description="Low complexity" evidence="2">
    <location>
        <begin position="1"/>
        <end position="24"/>
    </location>
</feature>
<reference evidence="3 4" key="1">
    <citation type="submission" date="2018-01" db="EMBL/GenBank/DDBJ databases">
        <title>Draft genome of the strawberry crown rot pathogen Phytophthora cactorum.</title>
        <authorList>
            <person name="Armitage A.D."/>
            <person name="Lysoe E."/>
            <person name="Nellist C.F."/>
            <person name="Harrison R.J."/>
            <person name="Brurberg M.B."/>
        </authorList>
    </citation>
    <scope>NUCLEOTIDE SEQUENCE [LARGE SCALE GENOMIC DNA]</scope>
    <source>
        <strain evidence="3 4">10300</strain>
    </source>
</reference>
<comment type="caution">
    <text evidence="3">The sequence shown here is derived from an EMBL/GenBank/DDBJ whole genome shotgun (WGS) entry which is preliminary data.</text>
</comment>
<evidence type="ECO:0000256" key="2">
    <source>
        <dbReference type="SAM" id="MobiDB-lite"/>
    </source>
</evidence>
<proteinExistence type="predicted"/>
<keyword evidence="1" id="KW-0175">Coiled coil</keyword>
<dbReference type="AlphaFoldDB" id="A0A329RIN3"/>